<dbReference type="Proteomes" id="UP000007799">
    <property type="component" value="Unassembled WGS sequence"/>
</dbReference>
<sequence>MQQQQQRMHHHHLLLNTSPNQPTSQPTNQPTHRPLLLLAEAGCLLLVTGGDSTSCIFGWKQQQRPCTLTGSKMREMSRILVTHASCTRLTHGGEVPAHIRMLVEAGSHAGCCCCNFPDSAVAVVLMQCSHMSARQGERLPEDRWRMMMGGAHMMEWEEQLWARTSMVMVGTSNHSDAVISAVTIIAIIAIDCTAAITLRPTPAPIRREADIAHVTRSDEDVSNAREAHEAVEPTTMTMTSAEGPCIPSPSNRPTKQPSERAKDTAWQGAQQLMAGCIVDELALCLSSISCSSSSSLVTNSSGCGHGCGGCDVRLCAVASHDVDDDGGRRPFSSQVLMTRPGRYTHAHTNVPEKKAP</sequence>
<evidence type="ECO:0000256" key="1">
    <source>
        <dbReference type="SAM" id="MobiDB-lite"/>
    </source>
</evidence>
<dbReference type="EMBL" id="GL832987">
    <property type="protein sequence ID" value="EGD79555.1"/>
    <property type="molecule type" value="Genomic_DNA"/>
</dbReference>
<dbReference type="RefSeq" id="XP_004988783.1">
    <property type="nucleotide sequence ID" value="XM_004988726.1"/>
</dbReference>
<dbReference type="InParanoid" id="F2UPK0"/>
<protein>
    <submittedName>
        <fullName evidence="2">Uncharacterized protein</fullName>
    </submittedName>
</protein>
<keyword evidence="3" id="KW-1185">Reference proteome</keyword>
<evidence type="ECO:0000313" key="2">
    <source>
        <dbReference type="EMBL" id="EGD79555.1"/>
    </source>
</evidence>
<name>F2UPK0_SALR5</name>
<dbReference type="AlphaFoldDB" id="F2UPK0"/>
<reference evidence="2" key="1">
    <citation type="submission" date="2009-08" db="EMBL/GenBank/DDBJ databases">
        <title>Annotation of Salpingoeca rosetta.</title>
        <authorList>
            <consortium name="The Broad Institute Genome Sequencing Platform"/>
            <person name="Russ C."/>
            <person name="Cuomo C."/>
            <person name="Burger G."/>
            <person name="Gray M.W."/>
            <person name="Holland P.W.H."/>
            <person name="King N."/>
            <person name="Lang F.B.F."/>
            <person name="Roger A.J."/>
            <person name="Ruiz-Trillo I."/>
            <person name="Young S.K."/>
            <person name="Zeng Q."/>
            <person name="Gargeya S."/>
            <person name="Alvarado L."/>
            <person name="Berlin A."/>
            <person name="Chapman S.B."/>
            <person name="Chen Z."/>
            <person name="Freedman E."/>
            <person name="Gellesch M."/>
            <person name="Goldberg J."/>
            <person name="Griggs A."/>
            <person name="Gujja S."/>
            <person name="Heilman E."/>
            <person name="Heiman D."/>
            <person name="Howarth C."/>
            <person name="Mehta T."/>
            <person name="Neiman D."/>
            <person name="Pearson M."/>
            <person name="Roberts A."/>
            <person name="Saif S."/>
            <person name="Shea T."/>
            <person name="Shenoy N."/>
            <person name="Sisk P."/>
            <person name="Stolte C."/>
            <person name="Sykes S."/>
            <person name="White J."/>
            <person name="Yandava C."/>
            <person name="Haas B."/>
            <person name="Nusbaum C."/>
            <person name="Birren B."/>
        </authorList>
    </citation>
    <scope>NUCLEOTIDE SEQUENCE [LARGE SCALE GENOMIC DNA]</scope>
    <source>
        <strain evidence="2">ATCC 50818</strain>
    </source>
</reference>
<feature type="region of interest" description="Disordered" evidence="1">
    <location>
        <begin position="235"/>
        <end position="262"/>
    </location>
</feature>
<feature type="non-terminal residue" evidence="2">
    <location>
        <position position="356"/>
    </location>
</feature>
<gene>
    <name evidence="2" type="ORF">PTSG_10405</name>
</gene>
<organism evidence="3">
    <name type="scientific">Salpingoeca rosetta (strain ATCC 50818 / BSB-021)</name>
    <dbReference type="NCBI Taxonomy" id="946362"/>
    <lineage>
        <taxon>Eukaryota</taxon>
        <taxon>Choanoflagellata</taxon>
        <taxon>Craspedida</taxon>
        <taxon>Salpingoecidae</taxon>
        <taxon>Salpingoeca</taxon>
    </lineage>
</organism>
<accession>F2UPK0</accession>
<dbReference type="GeneID" id="16069443"/>
<evidence type="ECO:0000313" key="3">
    <source>
        <dbReference type="Proteomes" id="UP000007799"/>
    </source>
</evidence>
<dbReference type="KEGG" id="sre:PTSG_10405"/>
<proteinExistence type="predicted"/>